<gene>
    <name evidence="2" type="ORF">A2115_01930</name>
</gene>
<dbReference type="Proteomes" id="UP000176198">
    <property type="component" value="Unassembled WGS sequence"/>
</dbReference>
<sequence length="120" mass="13016">MGEGLSEKIIGYLLILVGVATILLATLSVYKTFTGQTNSITPFNFDAISMDMGKLVDQAPAGANLKQELISSDLLNHPMNLIAHLLLMGFIVAVGYKIASLGVMLVRPIKVKLREEKQTQ</sequence>
<evidence type="ECO:0000313" key="3">
    <source>
        <dbReference type="Proteomes" id="UP000176198"/>
    </source>
</evidence>
<comment type="caution">
    <text evidence="2">The sequence shown here is derived from an EMBL/GenBank/DDBJ whole genome shotgun (WGS) entry which is preliminary data.</text>
</comment>
<evidence type="ECO:0000313" key="2">
    <source>
        <dbReference type="EMBL" id="OGM02817.1"/>
    </source>
</evidence>
<keyword evidence="1" id="KW-0472">Membrane</keyword>
<evidence type="ECO:0000256" key="1">
    <source>
        <dbReference type="SAM" id="Phobius"/>
    </source>
</evidence>
<dbReference type="EMBL" id="MGFJ01000014">
    <property type="protein sequence ID" value="OGM02817.1"/>
    <property type="molecule type" value="Genomic_DNA"/>
</dbReference>
<feature type="transmembrane region" description="Helical" evidence="1">
    <location>
        <begin position="81"/>
        <end position="106"/>
    </location>
</feature>
<accession>A0A1F7WJS6</accession>
<organism evidence="2 3">
    <name type="scientific">Candidatus Woesebacteria bacterium GWA1_41_8</name>
    <dbReference type="NCBI Taxonomy" id="1802471"/>
    <lineage>
        <taxon>Bacteria</taxon>
        <taxon>Candidatus Woeseibacteriota</taxon>
    </lineage>
</organism>
<protein>
    <submittedName>
        <fullName evidence="2">Uncharacterized protein</fullName>
    </submittedName>
</protein>
<proteinExistence type="predicted"/>
<dbReference type="AlphaFoldDB" id="A0A1F7WJS6"/>
<keyword evidence="1" id="KW-1133">Transmembrane helix</keyword>
<reference evidence="2 3" key="1">
    <citation type="journal article" date="2016" name="Nat. Commun.">
        <title>Thousands of microbial genomes shed light on interconnected biogeochemical processes in an aquifer system.</title>
        <authorList>
            <person name="Anantharaman K."/>
            <person name="Brown C.T."/>
            <person name="Hug L.A."/>
            <person name="Sharon I."/>
            <person name="Castelle C.J."/>
            <person name="Probst A.J."/>
            <person name="Thomas B.C."/>
            <person name="Singh A."/>
            <person name="Wilkins M.J."/>
            <person name="Karaoz U."/>
            <person name="Brodie E.L."/>
            <person name="Williams K.H."/>
            <person name="Hubbard S.S."/>
            <person name="Banfield J.F."/>
        </authorList>
    </citation>
    <scope>NUCLEOTIDE SEQUENCE [LARGE SCALE GENOMIC DNA]</scope>
</reference>
<dbReference type="STRING" id="1802471.A2115_01930"/>
<keyword evidence="1" id="KW-0812">Transmembrane</keyword>
<feature type="transmembrane region" description="Helical" evidence="1">
    <location>
        <begin position="12"/>
        <end position="30"/>
    </location>
</feature>
<name>A0A1F7WJS6_9BACT</name>